<evidence type="ECO:0000313" key="1">
    <source>
        <dbReference type="EMBL" id="CEF89133.1"/>
    </source>
</evidence>
<reference evidence="2" key="1">
    <citation type="journal article" date="2015" name="PLoS ONE">
        <title>Investigation of a Large Collection of Pseudomonas aeruginosa Bacteriophages Collected from a Single Environmental Source in Abidjan, Cote d'Ivoire.</title>
        <authorList>
            <person name="Essoh C."/>
            <person name="Latino L."/>
            <person name="Midoux C."/>
            <person name="Blouin Y."/>
            <person name="Loukou G."/>
            <person name="Nguetta S.P."/>
            <person name="Lathro S."/>
            <person name="Cablanmian A."/>
            <person name="Kouassi A.K."/>
            <person name="Vergnaud G."/>
            <person name="Pourcel C."/>
        </authorList>
    </citation>
    <scope>NUCLEOTIDE SEQUENCE [LARGE SCALE GENOMIC DNA]</scope>
</reference>
<organism evidence="1 2">
    <name type="scientific">Pseudomonas phage vB_PaeM_PAO1_Ab03</name>
    <dbReference type="NCBI Taxonomy" id="1548901"/>
    <lineage>
        <taxon>Viruses</taxon>
        <taxon>Duplodnaviria</taxon>
        <taxon>Heunggongvirae</taxon>
        <taxon>Uroviricota</taxon>
        <taxon>Caudoviricetes</taxon>
        <taxon>Vandenendeviridae</taxon>
        <taxon>Nankokuvirus</taxon>
        <taxon>Nankokuvirus Ab03</taxon>
    </lineage>
</organism>
<name>A0A0A1IU62_9CAUD</name>
<accession>A0A0A1IU62</accession>
<protein>
    <submittedName>
        <fullName evidence="1">Uncharacterized protein</fullName>
    </submittedName>
</protein>
<gene>
    <name evidence="1" type="primary">ORF28</name>
</gene>
<sequence>MKALAGLKCQAYTITFTAGKGVYTGSKEVFSKDVKGTTVCTEMWDEDQSRAEKGQ</sequence>
<keyword evidence="2" id="KW-1185">Reference proteome</keyword>
<dbReference type="KEGG" id="vg:23679339"/>
<proteinExistence type="predicted"/>
<dbReference type="RefSeq" id="YP_009124424.1">
    <property type="nucleotide sequence ID" value="NC_026587.1"/>
</dbReference>
<evidence type="ECO:0000313" key="2">
    <source>
        <dbReference type="Proteomes" id="UP000030230"/>
    </source>
</evidence>
<dbReference type="EMBL" id="LN610573">
    <property type="protein sequence ID" value="CEF89133.1"/>
    <property type="molecule type" value="Genomic_DNA"/>
</dbReference>
<dbReference type="GeneID" id="23679339"/>
<dbReference type="Proteomes" id="UP000030230">
    <property type="component" value="Segment"/>
</dbReference>